<dbReference type="EMBL" id="RJKM01000001">
    <property type="protein sequence ID" value="ROP40428.1"/>
    <property type="molecule type" value="Genomic_DNA"/>
</dbReference>
<keyword evidence="4" id="KW-1185">Reference proteome</keyword>
<dbReference type="Pfam" id="PF12728">
    <property type="entry name" value="HTH_17"/>
    <property type="match status" value="1"/>
</dbReference>
<accession>A0A3N1HD54</accession>
<comment type="caution">
    <text evidence="3">The sequence shown here is derived from an EMBL/GenBank/DDBJ whole genome shotgun (WGS) entry which is preliminary data.</text>
</comment>
<organism evidence="3 4">
    <name type="scientific">Saccharothrix texasensis</name>
    <dbReference type="NCBI Taxonomy" id="103734"/>
    <lineage>
        <taxon>Bacteria</taxon>
        <taxon>Bacillati</taxon>
        <taxon>Actinomycetota</taxon>
        <taxon>Actinomycetes</taxon>
        <taxon>Pseudonocardiales</taxon>
        <taxon>Pseudonocardiaceae</taxon>
        <taxon>Saccharothrix</taxon>
    </lineage>
</organism>
<dbReference type="InterPro" id="IPR041657">
    <property type="entry name" value="HTH_17"/>
</dbReference>
<reference evidence="3 4" key="1">
    <citation type="submission" date="2018-11" db="EMBL/GenBank/DDBJ databases">
        <title>Sequencing the genomes of 1000 actinobacteria strains.</title>
        <authorList>
            <person name="Klenk H.-P."/>
        </authorList>
    </citation>
    <scope>NUCLEOTIDE SEQUENCE [LARGE SCALE GENOMIC DNA]</scope>
    <source>
        <strain evidence="3 4">DSM 44231</strain>
    </source>
</reference>
<evidence type="ECO:0000259" key="2">
    <source>
        <dbReference type="Pfam" id="PF12728"/>
    </source>
</evidence>
<evidence type="ECO:0000313" key="4">
    <source>
        <dbReference type="Proteomes" id="UP000268727"/>
    </source>
</evidence>
<gene>
    <name evidence="3" type="ORF">EDD40_5838</name>
</gene>
<dbReference type="AlphaFoldDB" id="A0A3N1HD54"/>
<proteinExistence type="predicted"/>
<dbReference type="Gene3D" id="1.10.10.60">
    <property type="entry name" value="Homeodomain-like"/>
    <property type="match status" value="1"/>
</dbReference>
<feature type="region of interest" description="Disordered" evidence="1">
    <location>
        <begin position="1"/>
        <end position="21"/>
    </location>
</feature>
<dbReference type="InterPro" id="IPR009061">
    <property type="entry name" value="DNA-bd_dom_put_sf"/>
</dbReference>
<evidence type="ECO:0000256" key="1">
    <source>
        <dbReference type="SAM" id="MobiDB-lite"/>
    </source>
</evidence>
<dbReference type="Proteomes" id="UP000268727">
    <property type="component" value="Unassembled WGS sequence"/>
</dbReference>
<feature type="domain" description="Helix-turn-helix" evidence="2">
    <location>
        <begin position="26"/>
        <end position="73"/>
    </location>
</feature>
<protein>
    <submittedName>
        <fullName evidence="3">AlpA family transcriptional regulator</fullName>
    </submittedName>
</protein>
<sequence>MLYALSRLSAPRTKGPPPMRAPRERLTVAQFCEEMGISRSTFYDWKAKGRAPRCRKLPNGELRIDRADIETWYDALEVAA</sequence>
<dbReference type="SUPFAM" id="SSF46955">
    <property type="entry name" value="Putative DNA-binding domain"/>
    <property type="match status" value="1"/>
</dbReference>
<name>A0A3N1HD54_9PSEU</name>
<evidence type="ECO:0000313" key="3">
    <source>
        <dbReference type="EMBL" id="ROP40428.1"/>
    </source>
</evidence>